<dbReference type="NCBIfam" id="TIGR02284">
    <property type="entry name" value="PA2169 family four-helix-bundle protein"/>
    <property type="match status" value="1"/>
</dbReference>
<dbReference type="Proteomes" id="UP001156666">
    <property type="component" value="Unassembled WGS sequence"/>
</dbReference>
<dbReference type="Gene3D" id="1.20.1260.10">
    <property type="match status" value="1"/>
</dbReference>
<gene>
    <name evidence="2" type="ORF">GCM10007940_03380</name>
</gene>
<keyword evidence="3" id="KW-1185">Reference proteome</keyword>
<dbReference type="RefSeq" id="WP_235292620.1">
    <property type="nucleotide sequence ID" value="NZ_BSOH01000001.1"/>
</dbReference>
<feature type="domain" description="DUF2383" evidence="1">
    <location>
        <begin position="7"/>
        <end position="114"/>
    </location>
</feature>
<dbReference type="AlphaFoldDB" id="A0AA37SN73"/>
<dbReference type="Pfam" id="PF09537">
    <property type="entry name" value="DUF2383"/>
    <property type="match status" value="1"/>
</dbReference>
<reference evidence="2" key="1">
    <citation type="journal article" date="2014" name="Int. J. Syst. Evol. Microbiol.">
        <title>Complete genome sequence of Corynebacterium casei LMG S-19264T (=DSM 44701T), isolated from a smear-ripened cheese.</title>
        <authorList>
            <consortium name="US DOE Joint Genome Institute (JGI-PGF)"/>
            <person name="Walter F."/>
            <person name="Albersmeier A."/>
            <person name="Kalinowski J."/>
            <person name="Ruckert C."/>
        </authorList>
    </citation>
    <scope>NUCLEOTIDE SEQUENCE</scope>
    <source>
        <strain evidence="2">NBRC 108769</strain>
    </source>
</reference>
<reference evidence="2" key="2">
    <citation type="submission" date="2023-01" db="EMBL/GenBank/DDBJ databases">
        <title>Draft genome sequence of Portibacter lacus strain NBRC 108769.</title>
        <authorList>
            <person name="Sun Q."/>
            <person name="Mori K."/>
        </authorList>
    </citation>
    <scope>NUCLEOTIDE SEQUENCE</scope>
    <source>
        <strain evidence="2">NBRC 108769</strain>
    </source>
</reference>
<proteinExistence type="predicted"/>
<dbReference type="EMBL" id="BSOH01000001">
    <property type="protein sequence ID" value="GLR15723.1"/>
    <property type="molecule type" value="Genomic_DNA"/>
</dbReference>
<evidence type="ECO:0000259" key="1">
    <source>
        <dbReference type="Pfam" id="PF09537"/>
    </source>
</evidence>
<evidence type="ECO:0000313" key="2">
    <source>
        <dbReference type="EMBL" id="GLR15723.1"/>
    </source>
</evidence>
<accession>A0AA37SN73</accession>
<dbReference type="InterPro" id="IPR012347">
    <property type="entry name" value="Ferritin-like"/>
</dbReference>
<sequence>MDTIEIRSVLQDLIIRLKDAEEGFTTIANGTRDVKLEKWCRKFAEDRHEMHSELEEYSQSLSGDPTVKTSILGEMHRLFINFKLNFVDSDIPGLVDEIERGASKLLKDYENALASVELPTDILSTFISHKTVIEVELERMLEMKKNYLTPK</sequence>
<comment type="caution">
    <text evidence="2">The sequence shown here is derived from an EMBL/GenBank/DDBJ whole genome shotgun (WGS) entry which is preliminary data.</text>
</comment>
<organism evidence="2 3">
    <name type="scientific">Portibacter lacus</name>
    <dbReference type="NCBI Taxonomy" id="1099794"/>
    <lineage>
        <taxon>Bacteria</taxon>
        <taxon>Pseudomonadati</taxon>
        <taxon>Bacteroidota</taxon>
        <taxon>Saprospiria</taxon>
        <taxon>Saprospirales</taxon>
        <taxon>Haliscomenobacteraceae</taxon>
        <taxon>Portibacter</taxon>
    </lineage>
</organism>
<protein>
    <recommendedName>
        <fullName evidence="1">DUF2383 domain-containing protein</fullName>
    </recommendedName>
</protein>
<name>A0AA37SN73_9BACT</name>
<dbReference type="InterPro" id="IPR019052">
    <property type="entry name" value="DUF2383"/>
</dbReference>
<evidence type="ECO:0000313" key="3">
    <source>
        <dbReference type="Proteomes" id="UP001156666"/>
    </source>
</evidence>
<dbReference type="InterPro" id="IPR011971">
    <property type="entry name" value="CHP02284"/>
</dbReference>